<evidence type="ECO:0000256" key="2">
    <source>
        <dbReference type="SAM" id="Coils"/>
    </source>
</evidence>
<feature type="coiled-coil region" evidence="2">
    <location>
        <begin position="108"/>
        <end position="135"/>
    </location>
</feature>
<evidence type="ECO:0000313" key="7">
    <source>
        <dbReference type="Proteomes" id="UP000295129"/>
    </source>
</evidence>
<dbReference type="SUPFAM" id="SSF111369">
    <property type="entry name" value="HlyD-like secretion proteins"/>
    <property type="match status" value="1"/>
</dbReference>
<comment type="similarity">
    <text evidence="1">Belongs to the membrane fusion protein (MFP) (TC 8.A.1) family.</text>
</comment>
<dbReference type="InterPro" id="IPR006143">
    <property type="entry name" value="RND_pump_MFP"/>
</dbReference>
<dbReference type="Gene3D" id="2.40.30.170">
    <property type="match status" value="1"/>
</dbReference>
<dbReference type="PANTHER" id="PTHR30469">
    <property type="entry name" value="MULTIDRUG RESISTANCE PROTEIN MDTA"/>
    <property type="match status" value="1"/>
</dbReference>
<dbReference type="Gene3D" id="1.10.287.470">
    <property type="entry name" value="Helix hairpin bin"/>
    <property type="match status" value="1"/>
</dbReference>
<sequence>MSSRRPLVLALCIVGLTGLGAYAWYANRAPVSPKGSAAAAPAEAAAAIGVEVEVVATQAMPDDVSAVGSLLSNEAVVLRPEVAGRISAIRFREGTAVKQGEVLVELDAAVQQAELQQAKASLSLAEADYRRSEDLFSRKFVSQSARDEAASRLEVARATTALAQARYERTRLRAPFAGVVGIRNVSVGDYVQEGAALVNLEDIKTLKVDFRLPEHYLQRIRPGQAVEVSSDALPGQSFAASVDAIDPLVDAQGRSVVMRARLANDEGRLRPGMFARVRLILRERPSVAVVSEQALMPSSSTVQYVYRVDQNVVRRVEVETGSRRGAKVEIVRGLVPGDTVVTAGHQKLRDGATVRVLRSGGNGAASDSIAAPSAAAAAG</sequence>
<dbReference type="Gene3D" id="2.40.50.100">
    <property type="match status" value="1"/>
</dbReference>
<dbReference type="RefSeq" id="WP_133593074.1">
    <property type="nucleotide sequence ID" value="NZ_SNVV01000013.1"/>
</dbReference>
<dbReference type="InterPro" id="IPR058637">
    <property type="entry name" value="YknX-like_C"/>
</dbReference>
<dbReference type="NCBIfam" id="TIGR01730">
    <property type="entry name" value="RND_mfp"/>
    <property type="match status" value="1"/>
</dbReference>
<evidence type="ECO:0000259" key="3">
    <source>
        <dbReference type="Pfam" id="PF25917"/>
    </source>
</evidence>
<dbReference type="InterPro" id="IPR058792">
    <property type="entry name" value="Beta-barrel_RND_2"/>
</dbReference>
<dbReference type="Pfam" id="PF25989">
    <property type="entry name" value="YknX_C"/>
    <property type="match status" value="1"/>
</dbReference>
<comment type="caution">
    <text evidence="6">The sequence shown here is derived from an EMBL/GenBank/DDBJ whole genome shotgun (WGS) entry which is preliminary data.</text>
</comment>
<name>A0A4R6DUS6_9RHOO</name>
<dbReference type="Pfam" id="PF25954">
    <property type="entry name" value="Beta-barrel_RND_2"/>
    <property type="match status" value="1"/>
</dbReference>
<evidence type="ECO:0000313" key="6">
    <source>
        <dbReference type="EMBL" id="TDN48960.1"/>
    </source>
</evidence>
<dbReference type="FunFam" id="2.40.30.170:FF:000010">
    <property type="entry name" value="Efflux RND transporter periplasmic adaptor subunit"/>
    <property type="match status" value="1"/>
</dbReference>
<dbReference type="Pfam" id="PF25917">
    <property type="entry name" value="BSH_RND"/>
    <property type="match status" value="1"/>
</dbReference>
<gene>
    <name evidence="6" type="ORF">C7389_11381</name>
</gene>
<organism evidence="6 7">
    <name type="scientific">Azoarcus indigens</name>
    <dbReference type="NCBI Taxonomy" id="29545"/>
    <lineage>
        <taxon>Bacteria</taxon>
        <taxon>Pseudomonadati</taxon>
        <taxon>Pseudomonadota</taxon>
        <taxon>Betaproteobacteria</taxon>
        <taxon>Rhodocyclales</taxon>
        <taxon>Zoogloeaceae</taxon>
        <taxon>Azoarcus</taxon>
    </lineage>
</organism>
<dbReference type="InterPro" id="IPR058625">
    <property type="entry name" value="MdtA-like_BSH"/>
</dbReference>
<protein>
    <submittedName>
        <fullName evidence="6">Membrane fusion protein (Multidrug efflux system)</fullName>
    </submittedName>
</protein>
<dbReference type="GO" id="GO:0015562">
    <property type="term" value="F:efflux transmembrane transporter activity"/>
    <property type="evidence" value="ECO:0007669"/>
    <property type="project" value="TreeGrafter"/>
</dbReference>
<evidence type="ECO:0000259" key="5">
    <source>
        <dbReference type="Pfam" id="PF25989"/>
    </source>
</evidence>
<reference evidence="6 7" key="1">
    <citation type="submission" date="2019-03" db="EMBL/GenBank/DDBJ databases">
        <title>Genomic Encyclopedia of Type Strains, Phase IV (KMG-IV): sequencing the most valuable type-strain genomes for metagenomic binning, comparative biology and taxonomic classification.</title>
        <authorList>
            <person name="Goeker M."/>
        </authorList>
    </citation>
    <scope>NUCLEOTIDE SEQUENCE [LARGE SCALE GENOMIC DNA]</scope>
    <source>
        <strain evidence="6 7">DSM 12121</strain>
    </source>
</reference>
<dbReference type="GO" id="GO:1990281">
    <property type="term" value="C:efflux pump complex"/>
    <property type="evidence" value="ECO:0007669"/>
    <property type="project" value="TreeGrafter"/>
</dbReference>
<keyword evidence="2" id="KW-0175">Coiled coil</keyword>
<feature type="domain" description="YknX-like C-terminal permuted SH3-like" evidence="5">
    <location>
        <begin position="300"/>
        <end position="356"/>
    </location>
</feature>
<keyword evidence="7" id="KW-1185">Reference proteome</keyword>
<dbReference type="AlphaFoldDB" id="A0A4R6DUS6"/>
<dbReference type="EMBL" id="SNVV01000013">
    <property type="protein sequence ID" value="TDN48960.1"/>
    <property type="molecule type" value="Genomic_DNA"/>
</dbReference>
<proteinExistence type="inferred from homology"/>
<feature type="domain" description="CusB-like beta-barrel" evidence="4">
    <location>
        <begin position="209"/>
        <end position="279"/>
    </location>
</feature>
<evidence type="ECO:0000259" key="4">
    <source>
        <dbReference type="Pfam" id="PF25954"/>
    </source>
</evidence>
<feature type="domain" description="Multidrug resistance protein MdtA-like barrel-sandwich hybrid" evidence="3">
    <location>
        <begin position="75"/>
        <end position="197"/>
    </location>
</feature>
<dbReference type="OrthoDB" id="9783047at2"/>
<accession>A0A4R6DUS6</accession>
<evidence type="ECO:0000256" key="1">
    <source>
        <dbReference type="ARBA" id="ARBA00009477"/>
    </source>
</evidence>
<dbReference type="PANTHER" id="PTHR30469:SF11">
    <property type="entry name" value="BLL4320 PROTEIN"/>
    <property type="match status" value="1"/>
</dbReference>
<dbReference type="Proteomes" id="UP000295129">
    <property type="component" value="Unassembled WGS sequence"/>
</dbReference>
<dbReference type="Gene3D" id="2.40.420.20">
    <property type="match status" value="1"/>
</dbReference>